<keyword evidence="1" id="KW-0175">Coiled coil</keyword>
<keyword evidence="5" id="KW-1185">Reference proteome</keyword>
<evidence type="ECO:0000256" key="1">
    <source>
        <dbReference type="SAM" id="Coils"/>
    </source>
</evidence>
<evidence type="ECO:0000313" key="5">
    <source>
        <dbReference type="Proteomes" id="UP001171299"/>
    </source>
</evidence>
<dbReference type="PANTHER" id="PTHR33055">
    <property type="entry name" value="TRANSPOSASE FOR INSERTION SEQUENCE ELEMENT IS1111A"/>
    <property type="match status" value="1"/>
</dbReference>
<feature type="domain" description="Transposase IS110-like N-terminal" evidence="2">
    <location>
        <begin position="4"/>
        <end position="153"/>
    </location>
</feature>
<feature type="domain" description="Transposase IS116/IS110/IS902 C-terminal" evidence="3">
    <location>
        <begin position="200"/>
        <end position="285"/>
    </location>
</feature>
<dbReference type="RefSeq" id="WP_303465398.1">
    <property type="nucleotide sequence ID" value="NZ_JAUOOM010000062.1"/>
</dbReference>
<name>A0ABT8Y353_9GAMM</name>
<sequence length="297" mass="33050">MIYLGIDVSKNKLDLCLLPGNGKKKTKTLKNHPDAGREINDWLIRQKCHPEQVMVVLEATGIYHENVAFSLHENTPVTVCISNPQRVREFARGMAILTKNDSVDAYILARYGELKQPDAWVPPSPEVRKLRELVRLRDSLQADVQRAENRLEKAHSTRTAPEIIDSLERTLKAHRDELKRIEALISDHTDNHPGLKEDRELLESIKGIGSVVGTTMLSVLRSCPFRSASQVAAWLGVVPVEKTSGSSVRGRARMSKTGPADVRAKLYMAAIVAIRWNAPAKALYQRLIAKGKASKAA</sequence>
<comment type="caution">
    <text evidence="4">The sequence shown here is derived from an EMBL/GenBank/DDBJ whole genome shotgun (WGS) entry which is preliminary data.</text>
</comment>
<feature type="non-terminal residue" evidence="4">
    <location>
        <position position="297"/>
    </location>
</feature>
<evidence type="ECO:0000259" key="3">
    <source>
        <dbReference type="Pfam" id="PF02371"/>
    </source>
</evidence>
<dbReference type="InterPro" id="IPR047650">
    <property type="entry name" value="Transpos_IS110"/>
</dbReference>
<feature type="coiled-coil region" evidence="1">
    <location>
        <begin position="130"/>
        <end position="191"/>
    </location>
</feature>
<dbReference type="Proteomes" id="UP001171299">
    <property type="component" value="Unassembled WGS sequence"/>
</dbReference>
<dbReference type="Pfam" id="PF02371">
    <property type="entry name" value="Transposase_20"/>
    <property type="match status" value="1"/>
</dbReference>
<dbReference type="NCBIfam" id="NF033542">
    <property type="entry name" value="transpos_IS110"/>
    <property type="match status" value="1"/>
</dbReference>
<dbReference type="InterPro" id="IPR003346">
    <property type="entry name" value="Transposase_20"/>
</dbReference>
<organism evidence="4 5">
    <name type="scientific">Pantoea phytobeneficialis</name>
    <dbReference type="NCBI Taxonomy" id="2052056"/>
    <lineage>
        <taxon>Bacteria</taxon>
        <taxon>Pseudomonadati</taxon>
        <taxon>Pseudomonadota</taxon>
        <taxon>Gammaproteobacteria</taxon>
        <taxon>Enterobacterales</taxon>
        <taxon>Erwiniaceae</taxon>
        <taxon>Pantoea</taxon>
    </lineage>
</organism>
<proteinExistence type="predicted"/>
<accession>A0ABT8Y353</accession>
<gene>
    <name evidence="4" type="ORF">Q3404_26620</name>
</gene>
<dbReference type="PANTHER" id="PTHR33055:SF3">
    <property type="entry name" value="PUTATIVE TRANSPOSASE FOR IS117-RELATED"/>
    <property type="match status" value="1"/>
</dbReference>
<reference evidence="4" key="1">
    <citation type="submission" date="2023-07" db="EMBL/GenBank/DDBJ databases">
        <title>The extreme plant-growth-promoting properties of Pantoea phytobeneficialis PF55 revealed by functional and genomic analysis.</title>
        <authorList>
            <person name="Nascimento F.X."/>
            <person name="Marcio R.J."/>
        </authorList>
    </citation>
    <scope>NUCLEOTIDE SEQUENCE</scope>
    <source>
        <strain evidence="4">PF55</strain>
    </source>
</reference>
<dbReference type="InterPro" id="IPR002525">
    <property type="entry name" value="Transp_IS110-like_N"/>
</dbReference>
<protein>
    <submittedName>
        <fullName evidence="4">IS110 family transposase</fullName>
    </submittedName>
</protein>
<dbReference type="EMBL" id="JAUOOM010000062">
    <property type="protein sequence ID" value="MDO6410142.1"/>
    <property type="molecule type" value="Genomic_DNA"/>
</dbReference>
<dbReference type="Pfam" id="PF01548">
    <property type="entry name" value="DEDD_Tnp_IS110"/>
    <property type="match status" value="1"/>
</dbReference>
<evidence type="ECO:0000313" key="4">
    <source>
        <dbReference type="EMBL" id="MDO6410142.1"/>
    </source>
</evidence>
<evidence type="ECO:0000259" key="2">
    <source>
        <dbReference type="Pfam" id="PF01548"/>
    </source>
</evidence>